<dbReference type="VEuPathDB" id="FungiDB:BON22_0343"/>
<comment type="catalytic activity">
    <reaction evidence="10 11">
        <text>L-cysteinyl-[protein] + hexadecanoyl-CoA = S-hexadecanoyl-L-cysteinyl-[protein] + CoA</text>
        <dbReference type="Rhea" id="RHEA:36683"/>
        <dbReference type="Rhea" id="RHEA-COMP:10131"/>
        <dbReference type="Rhea" id="RHEA-COMP:11032"/>
        <dbReference type="ChEBI" id="CHEBI:29950"/>
        <dbReference type="ChEBI" id="CHEBI:57287"/>
        <dbReference type="ChEBI" id="CHEBI:57379"/>
        <dbReference type="ChEBI" id="CHEBI:74151"/>
        <dbReference type="EC" id="2.3.1.225"/>
    </reaction>
</comment>
<dbReference type="PANTHER" id="PTHR22883">
    <property type="entry name" value="ZINC FINGER DHHC DOMAIN CONTAINING PROTEIN"/>
    <property type="match status" value="1"/>
</dbReference>
<dbReference type="PANTHER" id="PTHR22883:SF23">
    <property type="entry name" value="PALMITOYLTRANSFERASE ZDHHC6"/>
    <property type="match status" value="1"/>
</dbReference>
<dbReference type="InterPro" id="IPR001594">
    <property type="entry name" value="Palmitoyltrfase_DHHC"/>
</dbReference>
<evidence type="ECO:0000313" key="13">
    <source>
        <dbReference type="EMBL" id="CDR37517.1"/>
    </source>
</evidence>
<organism evidence="13">
    <name type="scientific">Cyberlindnera fabianii</name>
    <name type="common">Yeast</name>
    <name type="synonym">Hansenula fabianii</name>
    <dbReference type="NCBI Taxonomy" id="36022"/>
    <lineage>
        <taxon>Eukaryota</taxon>
        <taxon>Fungi</taxon>
        <taxon>Dikarya</taxon>
        <taxon>Ascomycota</taxon>
        <taxon>Saccharomycotina</taxon>
        <taxon>Saccharomycetes</taxon>
        <taxon>Phaffomycetales</taxon>
        <taxon>Phaffomycetaceae</taxon>
        <taxon>Cyberlindnera</taxon>
    </lineage>
</organism>
<dbReference type="EC" id="2.3.1.225" evidence="11"/>
<evidence type="ECO:0000256" key="1">
    <source>
        <dbReference type="ARBA" id="ARBA00004141"/>
    </source>
</evidence>
<feature type="transmembrane region" description="Helical" evidence="11">
    <location>
        <begin position="37"/>
        <end position="58"/>
    </location>
</feature>
<accession>A0A061AQA9</accession>
<comment type="subcellular location">
    <subcellularLocation>
        <location evidence="1">Membrane</location>
        <topology evidence="1">Multi-pass membrane protein</topology>
    </subcellularLocation>
</comment>
<evidence type="ECO:0000256" key="11">
    <source>
        <dbReference type="RuleBase" id="RU079119"/>
    </source>
</evidence>
<evidence type="ECO:0000256" key="7">
    <source>
        <dbReference type="ARBA" id="ARBA00023288"/>
    </source>
</evidence>
<keyword evidence="7" id="KW-0449">Lipoprotein</keyword>
<evidence type="ECO:0000259" key="12">
    <source>
        <dbReference type="Pfam" id="PF01529"/>
    </source>
</evidence>
<name>A0A061AQA9_CYBFA</name>
<dbReference type="PhylomeDB" id="A0A061AQA9"/>
<sequence>MPIFVFLAIAYGSWVYAYYVCWGEVRKHHSVITGNGLIAGEVLLVALIYIIWLQLLLYGPGQQPNLPLYRLIEDPHEKSEGHRAIDPPIVFSCDPQGFPIWCSNCHSIKAERSHHSSRHGYCVPRFDHYCTWIGSLVGKRNFRLFVQFCVWFLLFFIYVGVSSAVYAKDMVKHTGRLNPNVIVLFVLCAFWMAMLVAMSGQYLYYVAVNQAAIEDLELRRNKRSGPLVDKFYNVRHQNTGYVLRVNPFKENVFDKGLSANWLEIMGHNPLGWFLPLGSGVKQPPIHTDGDTYEKILGDYTETPSQKWILNALERIQAGDYITKMSFPTSSDAPSF</sequence>
<dbReference type="Pfam" id="PF01529">
    <property type="entry name" value="DHHC"/>
    <property type="match status" value="1"/>
</dbReference>
<keyword evidence="5 11" id="KW-0472">Membrane</keyword>
<dbReference type="GO" id="GO:0019706">
    <property type="term" value="F:protein-cysteine S-palmitoyltransferase activity"/>
    <property type="evidence" value="ECO:0007669"/>
    <property type="project" value="UniProtKB-EC"/>
</dbReference>
<feature type="transmembrane region" description="Helical" evidence="11">
    <location>
        <begin position="6"/>
        <end position="25"/>
    </location>
</feature>
<dbReference type="EMBL" id="LK052886">
    <property type="protein sequence ID" value="CDR37517.1"/>
    <property type="molecule type" value="Genomic_DNA"/>
</dbReference>
<keyword evidence="8 11" id="KW-0012">Acyltransferase</keyword>
<evidence type="ECO:0000256" key="4">
    <source>
        <dbReference type="ARBA" id="ARBA00022989"/>
    </source>
</evidence>
<dbReference type="OrthoDB" id="331948at2759"/>
<dbReference type="PROSITE" id="PS50216">
    <property type="entry name" value="DHHC"/>
    <property type="match status" value="1"/>
</dbReference>
<proteinExistence type="inferred from homology"/>
<evidence type="ECO:0000256" key="2">
    <source>
        <dbReference type="ARBA" id="ARBA00022679"/>
    </source>
</evidence>
<feature type="transmembrane region" description="Helical" evidence="11">
    <location>
        <begin position="144"/>
        <end position="167"/>
    </location>
</feature>
<comment type="similarity">
    <text evidence="9">Belongs to the DHHC palmitoyltransferase family. PFA5 subfamily.</text>
</comment>
<keyword evidence="3 11" id="KW-0812">Transmembrane</keyword>
<dbReference type="GO" id="GO:0006612">
    <property type="term" value="P:protein targeting to membrane"/>
    <property type="evidence" value="ECO:0007669"/>
    <property type="project" value="TreeGrafter"/>
</dbReference>
<keyword evidence="4 11" id="KW-1133">Transmembrane helix</keyword>
<comment type="domain">
    <text evidence="11">The DHHC domain is required for palmitoyltransferase activity.</text>
</comment>
<gene>
    <name evidence="13" type="ORF">CYFA0S_01e11386g</name>
</gene>
<feature type="transmembrane region" description="Helical" evidence="11">
    <location>
        <begin position="179"/>
        <end position="204"/>
    </location>
</feature>
<evidence type="ECO:0000256" key="10">
    <source>
        <dbReference type="ARBA" id="ARBA00048048"/>
    </source>
</evidence>
<dbReference type="InterPro" id="IPR039859">
    <property type="entry name" value="PFA4/ZDH16/20/ERF2-like"/>
</dbReference>
<evidence type="ECO:0000256" key="5">
    <source>
        <dbReference type="ARBA" id="ARBA00023136"/>
    </source>
</evidence>
<keyword evidence="6" id="KW-0564">Palmitate</keyword>
<dbReference type="GO" id="GO:0005783">
    <property type="term" value="C:endoplasmic reticulum"/>
    <property type="evidence" value="ECO:0007669"/>
    <property type="project" value="TreeGrafter"/>
</dbReference>
<protein>
    <recommendedName>
        <fullName evidence="11">Palmitoyltransferase</fullName>
        <ecNumber evidence="11">2.3.1.225</ecNumber>
    </recommendedName>
</protein>
<reference evidence="13" key="1">
    <citation type="journal article" date="2014" name="Genome Announc.">
        <title>Genome sequence of the yeast Cyberlindnera fabianii (Hansenula fabianii).</title>
        <authorList>
            <person name="Freel K.C."/>
            <person name="Sarilar V."/>
            <person name="Neuveglise C."/>
            <person name="Devillers H."/>
            <person name="Friedrich A."/>
            <person name="Schacherer J."/>
        </authorList>
    </citation>
    <scope>NUCLEOTIDE SEQUENCE</scope>
    <source>
        <strain evidence="13">YJS4271</strain>
    </source>
</reference>
<evidence type="ECO:0000256" key="6">
    <source>
        <dbReference type="ARBA" id="ARBA00023139"/>
    </source>
</evidence>
<evidence type="ECO:0000256" key="9">
    <source>
        <dbReference type="ARBA" id="ARBA00038298"/>
    </source>
</evidence>
<keyword evidence="2 11" id="KW-0808">Transferase</keyword>
<evidence type="ECO:0000256" key="8">
    <source>
        <dbReference type="ARBA" id="ARBA00023315"/>
    </source>
</evidence>
<dbReference type="GO" id="GO:0005794">
    <property type="term" value="C:Golgi apparatus"/>
    <property type="evidence" value="ECO:0007669"/>
    <property type="project" value="TreeGrafter"/>
</dbReference>
<dbReference type="AlphaFoldDB" id="A0A061AQA9"/>
<feature type="domain" description="Palmitoyltransferase DHHC" evidence="12">
    <location>
        <begin position="101"/>
        <end position="216"/>
    </location>
</feature>
<evidence type="ECO:0000256" key="3">
    <source>
        <dbReference type="ARBA" id="ARBA00022692"/>
    </source>
</evidence>
<dbReference type="GO" id="GO:0016020">
    <property type="term" value="C:membrane"/>
    <property type="evidence" value="ECO:0007669"/>
    <property type="project" value="UniProtKB-SubCell"/>
</dbReference>